<evidence type="ECO:0000313" key="2">
    <source>
        <dbReference type="EMBL" id="GJJ78827.1"/>
    </source>
</evidence>
<dbReference type="Proteomes" id="UP000827284">
    <property type="component" value="Unassembled WGS sequence"/>
</dbReference>
<dbReference type="AlphaFoldDB" id="A0A9P3HMH7"/>
<proteinExistence type="predicted"/>
<sequence length="202" mass="22696">MAVARARKQKTSPWAFIRAPAPSKKNVHAIPILGYIFIALVVIQWLHATSLAVKIQCIIGAGLFSCTEYTFYTMTVESPDGTVTVKPFAGRPGHTTIHQYIMNVFYIPILIHGFHALIGSTILRILFFPLNIWILEIIQGYTLIYLIGYNAAWTYKGYDAFFHGTIKLGYVHHWLMMGAALELLVLPYALPLTETMAGFLSF</sequence>
<keyword evidence="1" id="KW-1133">Transmembrane helix</keyword>
<gene>
    <name evidence="2" type="ORF">EMPS_11186</name>
</gene>
<feature type="transmembrane region" description="Helical" evidence="1">
    <location>
        <begin position="100"/>
        <end position="118"/>
    </location>
</feature>
<reference evidence="2" key="2">
    <citation type="journal article" date="2022" name="Microbiol. Resour. Announc.">
        <title>Whole-Genome Sequence of Entomortierella parvispora E1425, a Mucoromycotan Fungus Associated with Burkholderiaceae-Related Endosymbiotic Bacteria.</title>
        <authorList>
            <person name="Herlambang A."/>
            <person name="Guo Y."/>
            <person name="Takashima Y."/>
            <person name="Narisawa K."/>
            <person name="Ohta H."/>
            <person name="Nishizawa T."/>
        </authorList>
    </citation>
    <scope>NUCLEOTIDE SEQUENCE</scope>
    <source>
        <strain evidence="2">E1425</strain>
    </source>
</reference>
<feature type="transmembrane region" description="Helical" evidence="1">
    <location>
        <begin position="27"/>
        <end position="46"/>
    </location>
</feature>
<keyword evidence="1" id="KW-0472">Membrane</keyword>
<feature type="transmembrane region" description="Helical" evidence="1">
    <location>
        <begin position="130"/>
        <end position="151"/>
    </location>
</feature>
<protein>
    <submittedName>
        <fullName evidence="2">Uncharacterized protein</fullName>
    </submittedName>
</protein>
<keyword evidence="1" id="KW-0812">Transmembrane</keyword>
<comment type="caution">
    <text evidence="2">The sequence shown here is derived from an EMBL/GenBank/DDBJ whole genome shotgun (WGS) entry which is preliminary data.</text>
</comment>
<evidence type="ECO:0000313" key="3">
    <source>
        <dbReference type="Proteomes" id="UP000827284"/>
    </source>
</evidence>
<keyword evidence="3" id="KW-1185">Reference proteome</keyword>
<accession>A0A9P3HMH7</accession>
<reference evidence="2" key="1">
    <citation type="submission" date="2021-11" db="EMBL/GenBank/DDBJ databases">
        <authorList>
            <person name="Herlambang A."/>
            <person name="Guo Y."/>
            <person name="Takashima Y."/>
            <person name="Nishizawa T."/>
        </authorList>
    </citation>
    <scope>NUCLEOTIDE SEQUENCE</scope>
    <source>
        <strain evidence="2">E1425</strain>
    </source>
</reference>
<evidence type="ECO:0000256" key="1">
    <source>
        <dbReference type="SAM" id="Phobius"/>
    </source>
</evidence>
<feature type="transmembrane region" description="Helical" evidence="1">
    <location>
        <begin position="171"/>
        <end position="190"/>
    </location>
</feature>
<dbReference type="OrthoDB" id="73532at2759"/>
<dbReference type="EMBL" id="BQFW01000015">
    <property type="protein sequence ID" value="GJJ78827.1"/>
    <property type="molecule type" value="Genomic_DNA"/>
</dbReference>
<organism evidence="2 3">
    <name type="scientific">Entomortierella parvispora</name>
    <dbReference type="NCBI Taxonomy" id="205924"/>
    <lineage>
        <taxon>Eukaryota</taxon>
        <taxon>Fungi</taxon>
        <taxon>Fungi incertae sedis</taxon>
        <taxon>Mucoromycota</taxon>
        <taxon>Mortierellomycotina</taxon>
        <taxon>Mortierellomycetes</taxon>
        <taxon>Mortierellales</taxon>
        <taxon>Mortierellaceae</taxon>
        <taxon>Entomortierella</taxon>
    </lineage>
</organism>
<name>A0A9P3HMH7_9FUNG</name>